<feature type="domain" description="Right handed beta helix" evidence="9">
    <location>
        <begin position="4274"/>
        <end position="4399"/>
    </location>
</feature>
<evidence type="ECO:0000313" key="11">
    <source>
        <dbReference type="Proteomes" id="UP000639516"/>
    </source>
</evidence>
<dbReference type="Gene3D" id="2.60.120.430">
    <property type="entry name" value="Galactose-binding lectin"/>
    <property type="match status" value="2"/>
</dbReference>
<sequence length="7209" mass="725929">MRRSRSNSASSDDHLFIIEPIEPRLLLSADISPLAGIAIVDGLHKLADAANTLDASAALNVSAPVVNRTLGQLAALGDPVGQIQLAASNYFSGNNSATIDGLASALKAIDPAHVTTSTSVNGNVDLVNVTLTSSSTAGLVFDLSATAGGHTFSGPSGQNGSETLDSHTTTLIFGADTSTNSFLLKSADLGANVEVKASQVTGSAVVDGAAASVTSGSADVIANVSAHIADPQGGNLTASQLAAVTTQNVSTLAQTSISGTASLDAHISPADLTVPKAVSMHWDNVGQPTVGTFSSTPISAAKIQSGSGQAPTASLLFGEINTAIDAASNALSTVASGLKAASVLGSDLPFVGNQLTNLDILGPAIAQFNNLKATLQQDLADNTVLLTKIRSDIVALLSTAGLLPDATPANDVNLYVVENGATVKVVDGSSDNLTQVSQIELDLKLGKTMTTSTPVGTDLGLPGLGLTVNPGSTINGSVAWTFNFGIGFKANTTYLVSGDPSNNGSPLNLNVSYTLGDGFGAIGKMGFLEALLTEKSGPNHTGLSGSIGLALGGSGSMAALNHGTEIDGSNAATVTVTPTFKLNAHSNLGLAFGGGFQKDSNGNYVDKSAFPSLKGDFAFDWNIDANSLANAAKPVVGINNIGLDVGGAITTFLLPIIKPFYDATHGMKDVIDFLTSPVPIISDFLKLGLLPEIAVKQFLPTYTSGETLDWLHFSLDMLVDQGSTISADEARAIAPIAEAVFSIIKQLDGFYADGQATAGMGLVISLGNLNFSTKDLRLPQVNVSSDADLAKLGDAVGNFAGLGSGGASDLNVDATIKSLGTLLPKGPVADLVNGAAQIAKVAQDAYGAINDATNALNDAIAAVPGAGNDAKITQRSRADVQFPFFDDPSSILGLLFGQQVTFVNVDLGFGASVAFKPTIAAISFFGILTASLNLDVAVDADIGLNFGYDSTGLLELLNGADPSKLLDGIYIGPDPLLPGSSDVLKLDAKFGLGIDASVLSGLASVGLEGGLKLNFDAALTASTPQNPRVHFPQIVDSQPNESLGQIGPLSLTADGYAYLDFVYSSFWGLGPSGTDNITNLPIFHYPSVKPQDLGPLGLYDSHSQGLSLYMGGQSVLRTQALAKLGVPTGDSQSNSQSAADILKAESETYDIYINGDNTVRIEYVASDGKTYTQTPSGPVDTITADTGAGNDIIRVHNLAPNSVKVNFTASGTSVLYDPNATTGPNGQKLTYAKDANGNLIKDANGNPELLDSNGNVVPLGPAGPLTPVGGSAYFTSGGGSAVLTGADGNDTLIGGPSADVIKGGAGNDTIVSNGGNDFIDGGDGNDTITAGAGNQTILGGNGDDVIIAGGPGTSTYDGGAGSNTVDYSGQTAGINFNQLTGVATGASIGTETVSNFHTIIGTNFSDSITADNLGDVIKGLAGNDTLTGGTGNDTIIGGDGNNMIDGRAGNDVLSSGLGASTLLGGDGNDRITGGSGGDTIDGGTGDDIIVGASPTNPAYTGNHITGGDGNDNITGGNGHDFIYGNAGNDIIHGGDGGSYIDGGTGDNQIFAGAGADTILAADGVNLIYGGGSADTITVGNGQNTIYGNDGDDIIVAGNGPNTIDGGAGNDKITAGNGNNTIYGNIGDDIIQVGDGQNTVYGGDGNDTITAGNGNNLLIDGGAGNDHIVVGKGNNALITGGDGDDYIFAGDGINRILGGTGNDTIIAGNGGNYVDGGTGDDVIQTGSGADVIYGGDGNDQINAGDGKNIVDGGTGNDTITTGAGDDTIFGGAGDDIIVAGDGHNVIDAGSGNNTVTGGAGVDQIVAGDGTNTIDGAGGNDTIVVGDGNNTITGGAGDDSIRAGNGNNTIHGGDGNDTIVTGSGTNLIFGDAGNDWIDGGAGQVTVSGGDGNDTIYGGARGGLLMGDGGDDTIVASAGTNLIIGGDGNDTITGGAGTDTIYGGLGDNLLSATRGTDTIYGDNAGLAFSLSATGVLTTTAAAPSGVVSNDRNVIRGGSGADRLYGGAGSDTIIGGPGTKLIVGGGLSTYIQGGSGAGVTINGGNGGDTIIGSDGGGDIIKGGSGADRIELRGAGNTVNGGAGDDVIVGGAGNDILEGGAGNDLLTSSAASDTLYGYAANPAGDDHATDRLFPNGSVSGDSLSSPTSIATTPSVALPSDTTPQGWWSALVGPNGIALGGSHGNAASPVIAADAAGPWLAWTEINNGVTGLYVAHDVGGSWQGVAGSATGNGLALAGSSASNPSIAIVGGRPVVAWTAITAGGSSIEAATYDSSANGGAGAWVSLGTSNTPAGLSGIGAVDNAHVLATSSGPVVVWRDLSGATPHLYARRFDGANWVELGAGSASGNGIAGTLAVPSDFAVASDGTRVAVAFSVATPIGSALQAFEYSGASWQALASPNAADTPTDSSSSTSPSLAYQGGKLFLAWTQHDQSTGYLPRIFVKSESAGVWTSAGAGAASGSGVAPGDSFAGQPLLVGSGSTLRLVWTATVDTASGESNYLHTLSWNGTAFAADRPSDITGTGIGQLAGPARSASLALDPSGRPYLATDTAGANGVTVRAGLTSAAHVFVADSQTSIASILGNGTIASGDLILVTATTADTDLTLGAAAAGITIAGQDGVVFAHGITINGATGITIRNLDIAGPVTVTNTAQVKFAENTFRSTVTLNQATALLMRDNHLLAATTGLVVSGASQGSIHDNSFAGSATALAINASFSGLISANDITAAGTAVAYAAGAALAGNRIHGATVGVATSVLDPNSLFGAFAGSGSNDIFQNTTGVVLTNAQVIGQHIFANTIGLSGSGVIGGTVAADVNLINYNQTGISGFSGLVRFDRIESNGIGIAASNGLRIFDSQFIANTTAAIQASGVGNVEIAGNTIHSLTGDGVRLVNSAYNVELISNIIWTDSGIGINVANNSQAGFWSDYNTLFATGSGQIVYWTKGFKDILDWQDDVARFDLHSDGVTIVHPGWAEPHFAPDALGFLTTRPLVAGQRLSDPTTDGGDPAGSFIGYKGVSNLLTNGDFENGLTGWTVTAGGATVTPGLVAWSGQSTFQSGPAANAVAQQNVDLLAAGYSANDIDSGSLKLAFGGRVAPLTSSVSAQISIVFRDGANNAIGDAVVVPAGADLGRWLRVFSTVYIPAGARTAQFLFGVSKSDGSQGALLDAAYLAVVPRGAGQDQGVRTAADNISGDSTLGRLALRSPDLYADLTVNKPLFITWDSYGAAANNPVKIELWQDGPNGPQFLATIAASAPDTGRFAWTPSASGLTAGTHGLRIQISSVAHPTIYDRSTETFTVPEAGTTYYVDAVSGANRNDGKVANAPKASPVNLFRTYDIGAGSVVNIAAGDYALIDTLQLSGTTDHGFGLDTGFTINGASNGVSRLFPAIPGATPQALIDLTGASFVSLNYLTLQGGTDAVRTSAGSDNFSASYLTATGQSGDAFSITTNSPTGTLSHLSASGAGGAGLNFNGTLASITFFNGTNDHDGIIANGSVGQISDSTISGSGTFGYGLYLTLTGSSKVEANLISGTYYGVRLSGAGIVFGNADLSLNRGNVITGSTNQALFVDYATVVGNSIHDNSGPYYQASVTLRYSASATNNLFYANQNGVEIDNNVLFSGNRVFDNAGFGVLLSGTTGNIRQNVFYSNGVSIQVNSGSGTLISNNVIYGDKFAGVRLSSATNASIINNTFYEPTAGTISDPSNPNYGSAAISIDGTSTGASLTNNIIVALAGVGIRVSDLSQAGFVSDYNLFQTGAGGRVGTWIGSDRTSLSQWRTATGRDAKSRFGDPKFVSPTGADGVLGYGSALANGSDDDFHVQSQQGSYHSGSLAVIVGPNGLPKLPTANLTVDASSSPAIDRGSPATPIGSEPAPNGGIVEIGAYGGTSQASLSPATFITVTSPDGGETLVQGTSATITWNSFNVAGTVDISASSDGVNFTSIAPGVANSGSYVWTVDAAKFAAGSTYVVKIASTATPSLFDVSDGTFSISGPTHVYYVNDGSQTGDQYTTAIGDDANSGLSPDKPMASLAALLAKYALGAGDTVYVDTGTYNLTNNIVFTSADSGTGEGVQRLTIQGPTNNGVTATFNRQSASSGFYDFEFKGASYVTLANLHVTGGQWGIYLDDNSASKNITISASQIDGNTNGVYDGAGDDNFILTGSTLTSPGNTVGVSYATNALIVNDKVDTTGRSVAIAVDHATSPIIRNVTVTAAPYGADGIDLSWSTNVLVEQSSLSKLDYHGIYGYRTSGIIQNNIVDATGATHGIEIGGYNGTLQAIGNTVFGQSPGNAYGGGIIVDDQGDASNNIVYGSDIGFRLSGIAVAENNRVFNNALGMLVGYQSTARGNKVYDNVTGIIAESSGATVSNNVVYDNTSVGIQAKQYSTTTNVEILNNTVVQTTGTAINLLDGSTGTDIRDNIISVASGAIGLAATVASENGVRSDYNLWNIKAGGTLANWGGVSVATLFGWKTDIGLDTHSLGGDPLFVNPAGTDGIRGYVAGVDHGADDDFSLQLNSPAINRGDLAQTFFSEPLGAGGNGDRRDIGAAGGTSAANVVPAQTVQLLGSTGDERFQVGRQTTLSFRSTGLSGEDPVLFINSVGGAISGSETWNNWIADTYRIGTAANYNTTTAIDPNGLDVPQAILQSMLVATSSNALDIKYQIPLSDGSYRVTLIFADNQATSVGQRTFDIKANGTTFASGFDVFRSAGGANKATSYSFDVNASAGGGLSLDLAPKINYAILSGIQITRITPVAKPWTASLDVSTDNGTTWSNVASGLTLDRFGAGTFNWTPTAATSGFSGLLRVTATDGTNTVTNMSAAPFMVAPAGNAYYVNDGSTAGDVYTTAVGNDANSGKTAADPMASLAALLNVYQLKAGDIVYVDSGTYNIPTQITFNAQDSGVSGNPVRIVGAGNGQTVFDRGSTASGTAVFRFSGGHDISVEGLTLKRGETTVDITSPGSVDIALKNDDISGYSSIGINVGAGNSGFTLTGSKIHDVSLGSTYGVYIYNGSNDLISGNTFANLAATYPFAYGISASSSLGPVTISGNTFINVGYAIAATVGYMPTPLTALTVTSNVISGGNQGIYLSDSYGISLIQGNTITGSSGFGIDGDGARTKVDHNETGNDTIGIEVSGNAVATNNNVHDNSNTGIQGVGSNGALASGNLIKNNGIGVSQNIYTVANNILVGNAIGIDVASTYQSILNNTFDQASGIAIRFRQNSSSYTFDIENNIIRMSGGTVFDADAVHQTGITSDWNLFSLSGAATLANWAGLSVSDLNAWRFGTGFDAHSLSADPLFTDAANGNYKLQAGSPGIDRGNPTSRFDNEPGNNGGRINLGYEGNTANATQSGAQTVQVLSPDGYEKLQQGVATTIAFRTDGIVGVQPILAINDGGSGIAGSNPGTNWTGVTSLPTAYNASTTQTIDTSGSPLAGPASLYQSELYNNNYAAGAKLTQSVAIGDGTYTVNLHFVEYSALAANNPRKFDIRINGVLVATDFNIQALAGNQIDKAVVASFQVTASGGTGITIELTNKTAGNPATLAGIEIEQATASTAVKTAKVEVSPDNGQTWQLVADNVALDRLGNGSVAWTPGFITNGNVALVRVTAGGVSAVSEHGFLVANSGHDYFINDGSTVGDEYTSAVGNDLNSGKTPDAPMASLAALVRAYALGPGDTVHIDTGSYKLLSDVVLGQGDSGDADAVGHRLTFQGPTGAGHVATIDRANAYGYNFDFTGGDFVTLANLSLTGGNIGVLVTTNTASNGIDLSHLDISSSAAYGIYAGSGNTGVAIDSVRVFGAPVNASPTGILIAEAGSITNSEVFGQYVGIEVYNASGVLVDNNSVHDNRTYGILAYGGSGTGAATTTVSNNRVFNNATQGNYYGIYASGSNLIISGNHVFGQTTAGDAGIFVNSSVLATGNDVYGNYDGISVYDLSSIVRGNRIFSNSNNGITANYYGGTIVGNRIYSNKTGIKSSLYGGSIDIEENLIYANTTSGVELSYGNGSKLISNTIWQSVGTDVKLSGSASNFSLSDDIVWSDLGTMISIAADSQSGFKATNNLYWRGSSSAATLVAWGATNYSSLAAWQAGVPALNSGSLEGDPKFIDIDGADNVLGGLDTALGGGADDNFTPGKFSPAIDSGNAFVTGATDFLGQTRHDDPAVANTGTGPAVYDETSGGASVLAAGTAVSPINYYAASYATINLPFAFNFYGKSYSTIYASPAGFIAFTPGVTGGDAYTPSLATLKANAMIAPFWAAMDNRFGTGNIYVESAADHVTIRFVSEAFAGPGSTLSQASVRLGADGSVRFDYGNNLNGFTPVIGLSSGDGADYAVASISGRTDLNNANAVILTPNQAEGRVYYDIGAIEFQGSSSDVVPPTILSGANLPANGASTDAVFTSINLNFSETLDVTSANSNANFQLIEAGADGKFDTPDDRIVAIVPSYASASKVVQLSLSNGPLADGFYRLTVSKASGLLDSAGNALDGDGDGAAGGAFVRSFHIDRSANHAPVVLDATASVANDQTLAVTLHATDADNDPITFAIVTAPKHGTIQNFDPVAGTFTYVPNYGYVGSDTIRYAANDPKLGHSEANFVVNVTPINHAPIASDLSANVIAGQPTTIVLQGSDLETAANQLTLLILSQPAHGTVSITGQNTVSYTASAAYQGSDSFTYAWRDNGAPAGNSSNVLTSQPATVSLAVTKISHAPATAATTISLVENAGYTFKVADFPFSDPNDSPANAIKAVVVVTLPSAGVLTNNGVAVTAGQSILATDIAAGKLVFTPAAGGFGIGYASFNFEVQDDGGTANGGLDISAVATATLNVARINNAPTTSGFTVQLFQGGQKVFTSADFPFGDPGDVPADSLKSVVITTLPVAGSLTFAGNSVVANQAISKADLDAGKLVYTPGAGSGAAYASFGFEVVDTGGTANGGHDTSTAATVTVSVGAINHAPVTSDVTVSTNEGAAYIFKTADFAFSDPNDTPANALKSVLITSLPTLGTLSLNGTAVTASQAIAAADIAAGKLVYTPGTGSGAAYASFGFEVVDTGGTANGGHDTSTAATVTVSVGAINHAPVTSDVTVSTNEGAAYVFKTADFAFADPNDTPANALKSVLITSLPTLGTLSLNGTAVTASQAIAAADIAAGKLVYTPGVGSGAAYASFGFEVVDTGGTANGGHDTSTAATVTVSVGAINHAPVTSDVTVSTNEGAAYVFKTADFAFADPNDTPANALKSVLITSLPTLGTLSLNGTAVTAS</sequence>
<evidence type="ECO:0000256" key="1">
    <source>
        <dbReference type="ARBA" id="ARBA00002822"/>
    </source>
</evidence>
<dbReference type="InterPro" id="IPR011050">
    <property type="entry name" value="Pectin_lyase_fold/virulence"/>
</dbReference>
<evidence type="ECO:0000256" key="5">
    <source>
        <dbReference type="SAM" id="MobiDB-lite"/>
    </source>
</evidence>
<feature type="domain" description="Right handed beta helix" evidence="9">
    <location>
        <begin position="5723"/>
        <end position="5875"/>
    </location>
</feature>
<dbReference type="InterPro" id="IPR039448">
    <property type="entry name" value="Beta_helix"/>
</dbReference>
<evidence type="ECO:0000313" key="10">
    <source>
        <dbReference type="EMBL" id="MBC9978817.1"/>
    </source>
</evidence>
<feature type="region of interest" description="Disordered" evidence="5">
    <location>
        <begin position="2122"/>
        <end position="2146"/>
    </location>
</feature>
<dbReference type="RefSeq" id="WP_188149107.1">
    <property type="nucleotide sequence ID" value="NZ_JAATTO010000014.1"/>
</dbReference>
<name>A0ABR7U488_9BRAD</name>
<dbReference type="SMART" id="SM00710">
    <property type="entry name" value="PbH1"/>
    <property type="match status" value="41"/>
</dbReference>
<feature type="region of interest" description="Disordered" evidence="5">
    <location>
        <begin position="5282"/>
        <end position="5304"/>
    </location>
</feature>
<feature type="compositionally biased region" description="Polar residues" evidence="5">
    <location>
        <begin position="2131"/>
        <end position="2146"/>
    </location>
</feature>
<dbReference type="InterPro" id="IPR001343">
    <property type="entry name" value="Hemolysn_Ca-bd"/>
</dbReference>
<feature type="domain" description="Right handed beta helix" evidence="9">
    <location>
        <begin position="4908"/>
        <end position="5034"/>
    </location>
</feature>
<feature type="domain" description="Right handed beta helix" evidence="9">
    <location>
        <begin position="4102"/>
        <end position="4262"/>
    </location>
</feature>
<keyword evidence="11" id="KW-1185">Reference proteome</keyword>
<reference evidence="10 11" key="1">
    <citation type="journal article" date="2020" name="Arch. Microbiol.">
        <title>Bradyrhizobium campsiandrae sp. nov., a nitrogen-fixing bacterial strain isolated from a native leguminous tree from the Amazon adapted to flooded conditions.</title>
        <authorList>
            <person name="Cabral Michel D."/>
            <person name="Martins da Costa E."/>
            <person name="Azarias Guimaraes A."/>
            <person name="Soares de Carvalho T."/>
            <person name="Santos de Castro Caputo P."/>
            <person name="Willems A."/>
            <person name="de Souza Moreira F.M."/>
        </authorList>
    </citation>
    <scope>NUCLEOTIDE SEQUENCE [LARGE SCALE GENOMIC DNA]</scope>
    <source>
        <strain evidence="11">INPA 384B</strain>
    </source>
</reference>
<evidence type="ECO:0000256" key="2">
    <source>
        <dbReference type="ARBA" id="ARBA00004613"/>
    </source>
</evidence>
<feature type="domain" description="Malectin" evidence="8">
    <location>
        <begin position="4572"/>
        <end position="4697"/>
    </location>
</feature>
<dbReference type="Pfam" id="PF05048">
    <property type="entry name" value="NosD"/>
    <property type="match status" value="1"/>
</dbReference>
<dbReference type="PANTHER" id="PTHR38340">
    <property type="entry name" value="S-LAYER PROTEIN"/>
    <property type="match status" value="1"/>
</dbReference>
<dbReference type="SUPFAM" id="SSF51120">
    <property type="entry name" value="beta-Roll"/>
    <property type="match status" value="7"/>
</dbReference>
<feature type="domain" description="Right handed beta helix" evidence="9">
    <location>
        <begin position="3474"/>
        <end position="3629"/>
    </location>
</feature>
<dbReference type="InterPro" id="IPR018511">
    <property type="entry name" value="Hemolysin-typ_Ca-bd_CS"/>
</dbReference>
<dbReference type="Pfam" id="PF11721">
    <property type="entry name" value="Malectin"/>
    <property type="match status" value="2"/>
</dbReference>
<dbReference type="Gene3D" id="2.60.40.2810">
    <property type="match status" value="2"/>
</dbReference>
<evidence type="ECO:0000256" key="3">
    <source>
        <dbReference type="ARBA" id="ARBA00022525"/>
    </source>
</evidence>
<dbReference type="PRINTS" id="PR00313">
    <property type="entry name" value="CABNDNGRPT"/>
</dbReference>
<feature type="domain" description="Malectin" evidence="8">
    <location>
        <begin position="5358"/>
        <end position="5494"/>
    </location>
</feature>
<evidence type="ECO:0000259" key="7">
    <source>
        <dbReference type="Pfam" id="PF10342"/>
    </source>
</evidence>
<dbReference type="InterPro" id="IPR053786">
    <property type="entry name" value="LEPRxLL_CS"/>
</dbReference>
<evidence type="ECO:0000259" key="8">
    <source>
        <dbReference type="Pfam" id="PF11721"/>
    </source>
</evidence>
<keyword evidence="3" id="KW-0964">Secreted</keyword>
<dbReference type="InterPro" id="IPR006626">
    <property type="entry name" value="PbH1"/>
</dbReference>
<feature type="region of interest" description="Disordered" evidence="5">
    <location>
        <begin position="3835"/>
        <end position="3856"/>
    </location>
</feature>
<dbReference type="InterPro" id="IPR007742">
    <property type="entry name" value="NosD_dom"/>
</dbReference>
<dbReference type="InterPro" id="IPR050557">
    <property type="entry name" value="RTX_toxin/Mannuronan_C5-epim"/>
</dbReference>
<organism evidence="10 11">
    <name type="scientific">Bradyrhizobium campsiandrae</name>
    <dbReference type="NCBI Taxonomy" id="1729892"/>
    <lineage>
        <taxon>Bacteria</taxon>
        <taxon>Pseudomonadati</taxon>
        <taxon>Pseudomonadota</taxon>
        <taxon>Alphaproteobacteria</taxon>
        <taxon>Hyphomicrobiales</taxon>
        <taxon>Nitrobacteraceae</taxon>
        <taxon>Bradyrhizobium</taxon>
    </lineage>
</organism>
<feature type="non-terminal residue" evidence="10">
    <location>
        <position position="7209"/>
    </location>
</feature>
<gene>
    <name evidence="10" type="ORF">HA482_11410</name>
</gene>
<feature type="domain" description="Yeast cell wall synthesis Kre9/Knh1-like N-terminal" evidence="7">
    <location>
        <begin position="3192"/>
        <end position="3284"/>
    </location>
</feature>
<dbReference type="Gene3D" id="2.150.10.10">
    <property type="entry name" value="Serralysin-like metalloprotease, C-terminal"/>
    <property type="match status" value="10"/>
</dbReference>
<evidence type="ECO:0000259" key="6">
    <source>
        <dbReference type="Pfam" id="PF05048"/>
    </source>
</evidence>
<dbReference type="Pfam" id="PF17963">
    <property type="entry name" value="Big_9"/>
    <property type="match status" value="2"/>
</dbReference>
<dbReference type="InterPro" id="IPR018466">
    <property type="entry name" value="Kre9/Knh1-like_N"/>
</dbReference>
<evidence type="ECO:0000259" key="9">
    <source>
        <dbReference type="Pfam" id="PF13229"/>
    </source>
</evidence>
<dbReference type="PANTHER" id="PTHR38340:SF1">
    <property type="entry name" value="S-LAYER PROTEIN"/>
    <property type="match status" value="1"/>
</dbReference>
<dbReference type="PROSITE" id="PS00330">
    <property type="entry name" value="HEMOLYSIN_CALCIUM"/>
    <property type="match status" value="3"/>
</dbReference>
<protein>
    <submittedName>
        <fullName evidence="10">Right-handed parallel beta-helix repeat-containing protein</fullName>
    </submittedName>
</protein>
<proteinExistence type="predicted"/>
<evidence type="ECO:0000256" key="4">
    <source>
        <dbReference type="ARBA" id="ARBA00022729"/>
    </source>
</evidence>
<dbReference type="EMBL" id="JAATTO010000014">
    <property type="protein sequence ID" value="MBC9978817.1"/>
    <property type="molecule type" value="Genomic_DNA"/>
</dbReference>
<dbReference type="Gene3D" id="2.160.20.10">
    <property type="entry name" value="Single-stranded right-handed beta-helix, Pectin lyase-like"/>
    <property type="match status" value="8"/>
</dbReference>
<dbReference type="Pfam" id="PF00353">
    <property type="entry name" value="HemolysinCabind"/>
    <property type="match status" value="17"/>
</dbReference>
<dbReference type="InterPro" id="IPR012334">
    <property type="entry name" value="Pectin_lyas_fold"/>
</dbReference>
<keyword evidence="4" id="KW-0732">Signal</keyword>
<dbReference type="Pfam" id="PF13229">
    <property type="entry name" value="Beta_helix"/>
    <property type="match status" value="5"/>
</dbReference>
<dbReference type="InterPro" id="IPR021720">
    <property type="entry name" value="Malectin_dom"/>
</dbReference>
<dbReference type="InterPro" id="IPR011049">
    <property type="entry name" value="Serralysin-like_metalloprot_C"/>
</dbReference>
<comment type="function">
    <text evidence="1">Converts beta-D-mannuronic acid (M) to alpha-L-guluronic acid (G), producing a polymer with gel-forming capacity, required for the formation of the cyst coat.</text>
</comment>
<dbReference type="Pfam" id="PF10342">
    <property type="entry name" value="Kre9_KNH"/>
    <property type="match status" value="1"/>
</dbReference>
<dbReference type="NCBIfam" id="NF012209">
    <property type="entry name" value="LEPR-8K"/>
    <property type="match status" value="1"/>
</dbReference>
<feature type="domain" description="Periplasmic copper-binding protein NosD beta helix" evidence="6">
    <location>
        <begin position="2607"/>
        <end position="2769"/>
    </location>
</feature>
<comment type="subcellular location">
    <subcellularLocation>
        <location evidence="2">Secreted</location>
    </subcellularLocation>
</comment>
<dbReference type="Proteomes" id="UP000639516">
    <property type="component" value="Unassembled WGS sequence"/>
</dbReference>
<accession>A0ABR7U488</accession>
<dbReference type="SUPFAM" id="SSF51126">
    <property type="entry name" value="Pectin lyase-like"/>
    <property type="match status" value="8"/>
</dbReference>
<comment type="caution">
    <text evidence="10">The sequence shown here is derived from an EMBL/GenBank/DDBJ whole genome shotgun (WGS) entry which is preliminary data.</text>
</comment>